<protein>
    <submittedName>
        <fullName evidence="2 3">Uncharacterized protein</fullName>
    </submittedName>
</protein>
<evidence type="ECO:0000313" key="3">
    <source>
        <dbReference type="WBParaSite" id="PDA_v2.g7976.t1"/>
    </source>
</evidence>
<accession>A0A914QFI3</accession>
<name>A0A914QFI3_9BILA</name>
<reference evidence="2 3" key="1">
    <citation type="submission" date="2022-11" db="UniProtKB">
        <authorList>
            <consortium name="WormBaseParasite"/>
        </authorList>
    </citation>
    <scope>IDENTIFICATION</scope>
</reference>
<dbReference type="WBParaSite" id="PDA_v2.g26001.t1">
    <property type="protein sequence ID" value="PDA_v2.g26001.t1"/>
    <property type="gene ID" value="PDA_v2.g26001"/>
</dbReference>
<keyword evidence="1" id="KW-1185">Reference proteome</keyword>
<organism evidence="1 2">
    <name type="scientific">Panagrolaimus davidi</name>
    <dbReference type="NCBI Taxonomy" id="227884"/>
    <lineage>
        <taxon>Eukaryota</taxon>
        <taxon>Metazoa</taxon>
        <taxon>Ecdysozoa</taxon>
        <taxon>Nematoda</taxon>
        <taxon>Chromadorea</taxon>
        <taxon>Rhabditida</taxon>
        <taxon>Tylenchina</taxon>
        <taxon>Panagrolaimomorpha</taxon>
        <taxon>Panagrolaimoidea</taxon>
        <taxon>Panagrolaimidae</taxon>
        <taxon>Panagrolaimus</taxon>
    </lineage>
</organism>
<evidence type="ECO:0000313" key="1">
    <source>
        <dbReference type="Proteomes" id="UP000887578"/>
    </source>
</evidence>
<dbReference type="Proteomes" id="UP000887578">
    <property type="component" value="Unplaced"/>
</dbReference>
<dbReference type="AlphaFoldDB" id="A0A914QFI3"/>
<proteinExistence type="predicted"/>
<sequence>MLKYNNFFTTTILLIFYLFIQILPFTNGLLANEYCRFDEDLKDRIRNLECKGDIDDCAGEVRQLVQSVYSGSFGVVILANKKDIKHEKVEWYINPIDPKPNRCRMIIDDNIVIEIFRTGYREMEIFNDQRHWIWRKAKLPDFDSDNELDLCPHSSLRQIITMFSIKAHSQMAEVR</sequence>
<evidence type="ECO:0000313" key="2">
    <source>
        <dbReference type="WBParaSite" id="PDA_v2.g26001.t1"/>
    </source>
</evidence>
<dbReference type="WBParaSite" id="PDA_v2.g7976.t1">
    <property type="protein sequence ID" value="PDA_v2.g7976.t1"/>
    <property type="gene ID" value="PDA_v2.g7976"/>
</dbReference>